<organism evidence="1 2">
    <name type="scientific">Polyporus arcularius HHB13444</name>
    <dbReference type="NCBI Taxonomy" id="1314778"/>
    <lineage>
        <taxon>Eukaryota</taxon>
        <taxon>Fungi</taxon>
        <taxon>Dikarya</taxon>
        <taxon>Basidiomycota</taxon>
        <taxon>Agaricomycotina</taxon>
        <taxon>Agaricomycetes</taxon>
        <taxon>Polyporales</taxon>
        <taxon>Polyporaceae</taxon>
        <taxon>Polyporus</taxon>
    </lineage>
</organism>
<dbReference type="InParanoid" id="A0A5C3NWZ9"/>
<evidence type="ECO:0000313" key="2">
    <source>
        <dbReference type="Proteomes" id="UP000308197"/>
    </source>
</evidence>
<proteinExistence type="predicted"/>
<dbReference type="EMBL" id="ML211544">
    <property type="protein sequence ID" value="TFK81905.1"/>
    <property type="molecule type" value="Genomic_DNA"/>
</dbReference>
<dbReference type="Proteomes" id="UP000308197">
    <property type="component" value="Unassembled WGS sequence"/>
</dbReference>
<name>A0A5C3NWZ9_9APHY</name>
<evidence type="ECO:0000313" key="1">
    <source>
        <dbReference type="EMBL" id="TFK81905.1"/>
    </source>
</evidence>
<keyword evidence="2" id="KW-1185">Reference proteome</keyword>
<reference evidence="1 2" key="1">
    <citation type="journal article" date="2019" name="Nat. Ecol. Evol.">
        <title>Megaphylogeny resolves global patterns of mushroom evolution.</title>
        <authorList>
            <person name="Varga T."/>
            <person name="Krizsan K."/>
            <person name="Foldi C."/>
            <person name="Dima B."/>
            <person name="Sanchez-Garcia M."/>
            <person name="Sanchez-Ramirez S."/>
            <person name="Szollosi G.J."/>
            <person name="Szarkandi J.G."/>
            <person name="Papp V."/>
            <person name="Albert L."/>
            <person name="Andreopoulos W."/>
            <person name="Angelini C."/>
            <person name="Antonin V."/>
            <person name="Barry K.W."/>
            <person name="Bougher N.L."/>
            <person name="Buchanan P."/>
            <person name="Buyck B."/>
            <person name="Bense V."/>
            <person name="Catcheside P."/>
            <person name="Chovatia M."/>
            <person name="Cooper J."/>
            <person name="Damon W."/>
            <person name="Desjardin D."/>
            <person name="Finy P."/>
            <person name="Geml J."/>
            <person name="Haridas S."/>
            <person name="Hughes K."/>
            <person name="Justo A."/>
            <person name="Karasinski D."/>
            <person name="Kautmanova I."/>
            <person name="Kiss B."/>
            <person name="Kocsube S."/>
            <person name="Kotiranta H."/>
            <person name="LaButti K.M."/>
            <person name="Lechner B.E."/>
            <person name="Liimatainen K."/>
            <person name="Lipzen A."/>
            <person name="Lukacs Z."/>
            <person name="Mihaltcheva S."/>
            <person name="Morgado L.N."/>
            <person name="Niskanen T."/>
            <person name="Noordeloos M.E."/>
            <person name="Ohm R.A."/>
            <person name="Ortiz-Santana B."/>
            <person name="Ovrebo C."/>
            <person name="Racz N."/>
            <person name="Riley R."/>
            <person name="Savchenko A."/>
            <person name="Shiryaev A."/>
            <person name="Soop K."/>
            <person name="Spirin V."/>
            <person name="Szebenyi C."/>
            <person name="Tomsovsky M."/>
            <person name="Tulloss R.E."/>
            <person name="Uehling J."/>
            <person name="Grigoriev I.V."/>
            <person name="Vagvolgyi C."/>
            <person name="Papp T."/>
            <person name="Martin F.M."/>
            <person name="Miettinen O."/>
            <person name="Hibbett D.S."/>
            <person name="Nagy L.G."/>
        </authorList>
    </citation>
    <scope>NUCLEOTIDE SEQUENCE [LARGE SCALE GENOMIC DNA]</scope>
    <source>
        <strain evidence="1 2">HHB13444</strain>
    </source>
</reference>
<accession>A0A5C3NWZ9</accession>
<dbReference type="AlphaFoldDB" id="A0A5C3NWZ9"/>
<sequence>MAQPQQHFPLYLPHQLFQAILATNPPPGLPPGAMLPFTYGIANATPTLTETRLTALTRHPFESTKPASITNIAAEIMDIPVGARLRVVMRCKDLNRRLRLYTDPGAGVVPHGNLTQEELDLYEDVYGTAWPGGNRGLTTAGPPATSHEYPRDAHTLYQAMSGLAGWFIFHRNRPPALVHSEPAVQDEVERQLFTPIELILRTRYRPSISVDLNTGNFLAPDVKAQPPIVGDEQVAQLGANPPGTLHFAPQFGRPTHATHGQRGGNAQAGFPDFLLFMGNALLRTVNPGLSTQPARGAVRHGYNLCGEVKTSWSYEDRDLKNILSSKTAKAGTGDFLPWIPNTKPRKIVFQIWGEMYFFQCNWGFVTNGSSMMFFVKLDTNTLVFGEPMDWRDKDLMQTMVGLCFASVDEVKRGPRLRAWMCAGREANWE</sequence>
<protein>
    <submittedName>
        <fullName evidence="1">Uncharacterized protein</fullName>
    </submittedName>
</protein>
<gene>
    <name evidence="1" type="ORF">K466DRAFT_655951</name>
</gene>